<dbReference type="InterPro" id="IPR036388">
    <property type="entry name" value="WH-like_DNA-bd_sf"/>
</dbReference>
<dbReference type="PANTHER" id="PTHR43214:SF24">
    <property type="entry name" value="TRANSCRIPTIONAL REGULATORY PROTEIN NARL-RELATED"/>
    <property type="match status" value="1"/>
</dbReference>
<reference evidence="6" key="1">
    <citation type="submission" date="2024-07" db="EMBL/GenBank/DDBJ databases">
        <authorList>
            <person name="Yu S.T."/>
        </authorList>
    </citation>
    <scope>NUCLEOTIDE SEQUENCE</scope>
    <source>
        <strain evidence="6">R28</strain>
    </source>
</reference>
<evidence type="ECO:0000256" key="1">
    <source>
        <dbReference type="ARBA" id="ARBA00023015"/>
    </source>
</evidence>
<evidence type="ECO:0000256" key="2">
    <source>
        <dbReference type="ARBA" id="ARBA00023125"/>
    </source>
</evidence>
<evidence type="ECO:0000313" key="6">
    <source>
        <dbReference type="EMBL" id="XDQ36642.1"/>
    </source>
</evidence>
<dbReference type="SMART" id="SM00421">
    <property type="entry name" value="HTH_LUXR"/>
    <property type="match status" value="1"/>
</dbReference>
<dbReference type="CDD" id="cd06170">
    <property type="entry name" value="LuxR_C_like"/>
    <property type="match status" value="1"/>
</dbReference>
<dbReference type="InterPro" id="IPR039420">
    <property type="entry name" value="WalR-like"/>
</dbReference>
<dbReference type="InterPro" id="IPR000792">
    <property type="entry name" value="Tscrpt_reg_LuxR_C"/>
</dbReference>
<dbReference type="InterPro" id="IPR016032">
    <property type="entry name" value="Sig_transdc_resp-reg_C-effctor"/>
</dbReference>
<organism evidence="6">
    <name type="scientific">Streptomyces sp. R28</name>
    <dbReference type="NCBI Taxonomy" id="3238628"/>
    <lineage>
        <taxon>Bacteria</taxon>
        <taxon>Bacillati</taxon>
        <taxon>Actinomycetota</taxon>
        <taxon>Actinomycetes</taxon>
        <taxon>Kitasatosporales</taxon>
        <taxon>Streptomycetaceae</taxon>
        <taxon>Streptomyces</taxon>
    </lineage>
</organism>
<feature type="region of interest" description="Disordered" evidence="4">
    <location>
        <begin position="259"/>
        <end position="279"/>
    </location>
</feature>
<dbReference type="GO" id="GO:0006355">
    <property type="term" value="P:regulation of DNA-templated transcription"/>
    <property type="evidence" value="ECO:0007669"/>
    <property type="project" value="InterPro"/>
</dbReference>
<protein>
    <submittedName>
        <fullName evidence="6">LuxR C-terminal-related transcriptional regulator</fullName>
    </submittedName>
</protein>
<dbReference type="AlphaFoldDB" id="A0AB39Q0J0"/>
<feature type="domain" description="HTH luxR-type" evidence="5">
    <location>
        <begin position="271"/>
        <end position="336"/>
    </location>
</feature>
<proteinExistence type="predicted"/>
<dbReference type="PANTHER" id="PTHR43214">
    <property type="entry name" value="TWO-COMPONENT RESPONSE REGULATOR"/>
    <property type="match status" value="1"/>
</dbReference>
<accession>A0AB39Q0J0</accession>
<dbReference type="Pfam" id="PF00196">
    <property type="entry name" value="GerE"/>
    <property type="match status" value="1"/>
</dbReference>
<dbReference type="PRINTS" id="PR00038">
    <property type="entry name" value="HTHLUXR"/>
</dbReference>
<keyword evidence="3" id="KW-0804">Transcription</keyword>
<keyword evidence="1" id="KW-0805">Transcription regulation</keyword>
<dbReference type="Gene3D" id="1.10.10.10">
    <property type="entry name" value="Winged helix-like DNA-binding domain superfamily/Winged helix DNA-binding domain"/>
    <property type="match status" value="1"/>
</dbReference>
<dbReference type="RefSeq" id="WP_369171279.1">
    <property type="nucleotide sequence ID" value="NZ_CP163439.1"/>
</dbReference>
<sequence length="340" mass="37281">MPDVRRSVAEELYARIAGDPHWLPEQVRRELDWSDEQFDTAVKELTGLNLLVESRTAPSGWTVLTPESAVHTLVGQAMHTSLSVLDQVAGMRRSVESLVTTFQPIHRRSVTEAQLEVLLGEAEVTAALEDATHHARYRVLSMHPGRPLPAPALSSALERDEAVLERGTEIRTLHLASAAAVPHVMDYLRRVGELGGQVRTAHLLPMWLIVIDHTLAFVALPESLRAPDGTVSAVRVRGEVLVGIFEDVFDHCWGSATPLVPRTAGPGPREPESDEPGLTERHRQVLQLLSGGLTDEAISRKLGVSERTVGRQVAELISRLDAESRFQAGVNAARLGWLEP</sequence>
<gene>
    <name evidence="6" type="ORF">AB5J49_26740</name>
</gene>
<dbReference type="GO" id="GO:0003677">
    <property type="term" value="F:DNA binding"/>
    <property type="evidence" value="ECO:0007669"/>
    <property type="project" value="UniProtKB-KW"/>
</dbReference>
<dbReference type="EMBL" id="CP163439">
    <property type="protein sequence ID" value="XDQ36642.1"/>
    <property type="molecule type" value="Genomic_DNA"/>
</dbReference>
<evidence type="ECO:0000256" key="3">
    <source>
        <dbReference type="ARBA" id="ARBA00023163"/>
    </source>
</evidence>
<evidence type="ECO:0000259" key="5">
    <source>
        <dbReference type="PROSITE" id="PS50043"/>
    </source>
</evidence>
<dbReference type="SUPFAM" id="SSF46894">
    <property type="entry name" value="C-terminal effector domain of the bipartite response regulators"/>
    <property type="match status" value="1"/>
</dbReference>
<evidence type="ECO:0000256" key="4">
    <source>
        <dbReference type="SAM" id="MobiDB-lite"/>
    </source>
</evidence>
<keyword evidence="2" id="KW-0238">DNA-binding</keyword>
<name>A0AB39Q0J0_9ACTN</name>
<dbReference type="PROSITE" id="PS50043">
    <property type="entry name" value="HTH_LUXR_2"/>
    <property type="match status" value="1"/>
</dbReference>